<dbReference type="AlphaFoldDB" id="A0A2T1K4E7"/>
<evidence type="ECO:0000256" key="4">
    <source>
        <dbReference type="ARBA" id="ARBA00023004"/>
    </source>
</evidence>
<dbReference type="InterPro" id="IPR001041">
    <property type="entry name" value="2Fe-2S_ferredoxin-type"/>
</dbReference>
<evidence type="ECO:0000256" key="2">
    <source>
        <dbReference type="ARBA" id="ARBA00022617"/>
    </source>
</evidence>
<dbReference type="GO" id="GO:0020037">
    <property type="term" value="F:heme binding"/>
    <property type="evidence" value="ECO:0007669"/>
    <property type="project" value="InterPro"/>
</dbReference>
<dbReference type="Proteomes" id="UP000239866">
    <property type="component" value="Unassembled WGS sequence"/>
</dbReference>
<dbReference type="GO" id="GO:0046872">
    <property type="term" value="F:metal ion binding"/>
    <property type="evidence" value="ECO:0007669"/>
    <property type="project" value="UniProtKB-KW"/>
</dbReference>
<dbReference type="Pfam" id="PF01152">
    <property type="entry name" value="Bac_globin"/>
    <property type="match status" value="1"/>
</dbReference>
<gene>
    <name evidence="7" type="ORF">C7H09_16915</name>
</gene>
<dbReference type="RefSeq" id="WP_106764943.1">
    <property type="nucleotide sequence ID" value="NZ_PXNP01000105.1"/>
</dbReference>
<dbReference type="SUPFAM" id="SSF54292">
    <property type="entry name" value="2Fe-2S ferredoxin-like"/>
    <property type="match status" value="1"/>
</dbReference>
<dbReference type="SUPFAM" id="SSF46458">
    <property type="entry name" value="Globin-like"/>
    <property type="match status" value="1"/>
</dbReference>
<keyword evidence="4 5" id="KW-0408">Iron</keyword>
<protein>
    <recommendedName>
        <fullName evidence="6">2Fe-2S ferredoxin-type domain-containing protein</fullName>
    </recommendedName>
</protein>
<proteinExistence type="predicted"/>
<comment type="caution">
    <text evidence="7">The sequence shown here is derived from an EMBL/GenBank/DDBJ whole genome shotgun (WGS) entry which is preliminary data.</text>
</comment>
<accession>A0A2T1K4E7</accession>
<organism evidence="7 8">
    <name type="scientific">Marinobacter fuscus</name>
    <dbReference type="NCBI Taxonomy" id="2109942"/>
    <lineage>
        <taxon>Bacteria</taxon>
        <taxon>Pseudomonadati</taxon>
        <taxon>Pseudomonadota</taxon>
        <taxon>Gammaproteobacteria</taxon>
        <taxon>Pseudomonadales</taxon>
        <taxon>Marinobacteraceae</taxon>
        <taxon>Marinobacter</taxon>
    </lineage>
</organism>
<keyword evidence="8" id="KW-1185">Reference proteome</keyword>
<dbReference type="CDD" id="cd00207">
    <property type="entry name" value="fer2"/>
    <property type="match status" value="1"/>
</dbReference>
<name>A0A2T1K4E7_9GAMM</name>
<dbReference type="PROSITE" id="PS51085">
    <property type="entry name" value="2FE2S_FER_2"/>
    <property type="match status" value="1"/>
</dbReference>
<evidence type="ECO:0000256" key="1">
    <source>
        <dbReference type="ARBA" id="ARBA00022448"/>
    </source>
</evidence>
<dbReference type="OrthoDB" id="9796486at2"/>
<evidence type="ECO:0000313" key="8">
    <source>
        <dbReference type="Proteomes" id="UP000239866"/>
    </source>
</evidence>
<dbReference type="InterPro" id="IPR036010">
    <property type="entry name" value="2Fe-2S_ferredoxin-like_sf"/>
</dbReference>
<dbReference type="CDD" id="cd00454">
    <property type="entry name" value="TrHb1_N"/>
    <property type="match status" value="1"/>
</dbReference>
<dbReference type="Pfam" id="PF00111">
    <property type="entry name" value="Fer2"/>
    <property type="match status" value="1"/>
</dbReference>
<dbReference type="EMBL" id="PXNP01000105">
    <property type="protein sequence ID" value="PSF05029.1"/>
    <property type="molecule type" value="Genomic_DNA"/>
</dbReference>
<dbReference type="InterPro" id="IPR012292">
    <property type="entry name" value="Globin/Proto"/>
</dbReference>
<dbReference type="InterPro" id="IPR009050">
    <property type="entry name" value="Globin-like_sf"/>
</dbReference>
<keyword evidence="3 5" id="KW-0479">Metal-binding</keyword>
<evidence type="ECO:0000256" key="5">
    <source>
        <dbReference type="PIRSR" id="PIRSR601486-1"/>
    </source>
</evidence>
<dbReference type="Gene3D" id="1.10.490.10">
    <property type="entry name" value="Globins"/>
    <property type="match status" value="1"/>
</dbReference>
<feature type="domain" description="2Fe-2S ferredoxin-type" evidence="6">
    <location>
        <begin position="1"/>
        <end position="87"/>
    </location>
</feature>
<dbReference type="Gene3D" id="3.10.20.30">
    <property type="match status" value="1"/>
</dbReference>
<evidence type="ECO:0000256" key="3">
    <source>
        <dbReference type="ARBA" id="ARBA00022723"/>
    </source>
</evidence>
<dbReference type="InterPro" id="IPR001486">
    <property type="entry name" value="Hemoglobin_trunc"/>
</dbReference>
<dbReference type="GO" id="GO:0051536">
    <property type="term" value="F:iron-sulfur cluster binding"/>
    <property type="evidence" value="ECO:0007669"/>
    <property type="project" value="InterPro"/>
</dbReference>
<keyword evidence="1" id="KW-0813">Transport</keyword>
<dbReference type="GO" id="GO:0019825">
    <property type="term" value="F:oxygen binding"/>
    <property type="evidence" value="ECO:0007669"/>
    <property type="project" value="InterPro"/>
</dbReference>
<sequence>MSAFSYQGKHFTARDGETFLECLLRHGVDINHSCKRGICHACKSKATEVSEKLYAGSLSPELVAKGYFLPCKTVAHGGACFDEPDVADLAARPPAGLADEAWAQPELAYPETDPELWQALDQGTLLKAVLDEFYDRVYEDPVLSPYFQHFTKQRSKEKVFSFYRQLFTGERVFFGDRPKNAHAWMVITDEVFDYRLSLLAACMRRQGLADGIVQRWLRFEEYYRSDIVKARPQGRKVGVFSQPAGGFDREVLDSGTLCDACEGEVQAGEEVLYNLRTGQVYCAGCHGHQQE</sequence>
<evidence type="ECO:0000259" key="6">
    <source>
        <dbReference type="PROSITE" id="PS51085"/>
    </source>
</evidence>
<reference evidence="7 8" key="1">
    <citation type="submission" date="2018-03" db="EMBL/GenBank/DDBJ databases">
        <title>Marinobacter brunus sp. nov., a marine bacterium of Gamma-proteobacteria isolated from the surface seawater of the South China Sea.</title>
        <authorList>
            <person name="Cheng H."/>
            <person name="Wu Y.-H."/>
            <person name="Xamxidin M."/>
            <person name="Xu X.-W."/>
        </authorList>
    </citation>
    <scope>NUCLEOTIDE SEQUENCE [LARGE SCALE GENOMIC DNA]</scope>
    <source>
        <strain evidence="7 8">NH169-3</strain>
    </source>
</reference>
<keyword evidence="2 5" id="KW-0349">Heme</keyword>
<feature type="binding site" description="distal binding residue" evidence="5">
    <location>
        <position position="182"/>
    </location>
    <ligand>
        <name>heme</name>
        <dbReference type="ChEBI" id="CHEBI:30413"/>
    </ligand>
    <ligandPart>
        <name>Fe</name>
        <dbReference type="ChEBI" id="CHEBI:18248"/>
    </ligandPart>
</feature>
<evidence type="ECO:0000313" key="7">
    <source>
        <dbReference type="EMBL" id="PSF05029.1"/>
    </source>
</evidence>
<dbReference type="InterPro" id="IPR012675">
    <property type="entry name" value="Beta-grasp_dom_sf"/>
</dbReference>